<evidence type="ECO:0000313" key="2">
    <source>
        <dbReference type="Proteomes" id="UP000233551"/>
    </source>
</evidence>
<reference evidence="1 2" key="1">
    <citation type="submission" date="2017-11" db="EMBL/GenBank/DDBJ databases">
        <title>De-novo sequencing of pomegranate (Punica granatum L.) genome.</title>
        <authorList>
            <person name="Akparov Z."/>
            <person name="Amiraslanov A."/>
            <person name="Hajiyeva S."/>
            <person name="Abbasov M."/>
            <person name="Kaur K."/>
            <person name="Hamwieh A."/>
            <person name="Solovyev V."/>
            <person name="Salamov A."/>
            <person name="Braich B."/>
            <person name="Kosarev P."/>
            <person name="Mahmoud A."/>
            <person name="Hajiyev E."/>
            <person name="Babayeva S."/>
            <person name="Izzatullayeva V."/>
            <person name="Mammadov A."/>
            <person name="Mammadov A."/>
            <person name="Sharifova S."/>
            <person name="Ojaghi J."/>
            <person name="Eynullazada K."/>
            <person name="Bayramov B."/>
            <person name="Abdulazimova A."/>
            <person name="Shahmuradov I."/>
        </authorList>
    </citation>
    <scope>NUCLEOTIDE SEQUENCE [LARGE SCALE GENOMIC DNA]</scope>
    <source>
        <strain evidence="2">cv. AG2017</strain>
        <tissue evidence="1">Leaf</tissue>
    </source>
</reference>
<dbReference type="Pfam" id="PF04043">
    <property type="entry name" value="PMEI"/>
    <property type="match status" value="1"/>
</dbReference>
<dbReference type="PANTHER" id="PTHR31890:SF9">
    <property type="entry name" value="PLANT INVERTASE_PECTIN METHYLESTERASE INHIBITOR SUPERFAMILY PROTEIN"/>
    <property type="match status" value="1"/>
</dbReference>
<sequence length="180" mass="19520">MESPKFVNMFVLKTAIALLVLSSATTAEESKLVKEVCGKTRVPYNECVAALNSDLRMEAIKEIRELTFLSLDLAMANSSEAMGYVGGMVENSPPALKPVLYSCSGLLSSSYRNFHTAAGDLMANASRANYDVILAMGGPTNCRRAMKDANVSIPAVSTRCSYVEFFVQLCYTTTLLDMLS</sequence>
<dbReference type="OrthoDB" id="1544433at2759"/>
<comment type="caution">
    <text evidence="1">The sequence shown here is derived from an EMBL/GenBank/DDBJ whole genome shotgun (WGS) entry which is preliminary data.</text>
</comment>
<dbReference type="EMBL" id="PGOL01001446">
    <property type="protein sequence ID" value="PKI58048.1"/>
    <property type="molecule type" value="Genomic_DNA"/>
</dbReference>
<dbReference type="Proteomes" id="UP000233551">
    <property type="component" value="Unassembled WGS sequence"/>
</dbReference>
<dbReference type="GeneID" id="116203115"/>
<protein>
    <submittedName>
        <fullName evidence="1">Uncharacterized protein</fullName>
    </submittedName>
</protein>
<name>A0A2I0JP20_PUNGR</name>
<dbReference type="InterPro" id="IPR006501">
    <property type="entry name" value="Pectinesterase_inhib_dom"/>
</dbReference>
<evidence type="ECO:0000313" key="1">
    <source>
        <dbReference type="EMBL" id="PKI58048.1"/>
    </source>
</evidence>
<dbReference type="NCBIfam" id="TIGR01614">
    <property type="entry name" value="PME_inhib"/>
    <property type="match status" value="1"/>
</dbReference>
<gene>
    <name evidence="1" type="ORF">CRG98_021541</name>
</gene>
<proteinExistence type="predicted"/>
<dbReference type="InterPro" id="IPR035513">
    <property type="entry name" value="Invertase/methylesterase_inhib"/>
</dbReference>
<dbReference type="PANTHER" id="PTHR31890">
    <property type="entry name" value="PLANT INVERTASE/PECTIN METHYLESTERASE INHIBITOR SUPERFAMILY PROTEIN"/>
    <property type="match status" value="1"/>
</dbReference>
<keyword evidence="2" id="KW-1185">Reference proteome</keyword>
<dbReference type="GO" id="GO:0004857">
    <property type="term" value="F:enzyme inhibitor activity"/>
    <property type="evidence" value="ECO:0007669"/>
    <property type="project" value="InterPro"/>
</dbReference>
<dbReference type="AlphaFoldDB" id="A0A2I0JP20"/>
<dbReference type="Gene3D" id="1.20.140.40">
    <property type="entry name" value="Invertase/pectin methylesterase inhibitor family protein"/>
    <property type="match status" value="1"/>
</dbReference>
<accession>A0A2I0JP20</accession>
<dbReference type="SMART" id="SM00856">
    <property type="entry name" value="PMEI"/>
    <property type="match status" value="1"/>
</dbReference>
<dbReference type="SUPFAM" id="SSF101148">
    <property type="entry name" value="Plant invertase/pectin methylesterase inhibitor"/>
    <property type="match status" value="1"/>
</dbReference>
<organism evidence="1 2">
    <name type="scientific">Punica granatum</name>
    <name type="common">Pomegranate</name>
    <dbReference type="NCBI Taxonomy" id="22663"/>
    <lineage>
        <taxon>Eukaryota</taxon>
        <taxon>Viridiplantae</taxon>
        <taxon>Streptophyta</taxon>
        <taxon>Embryophyta</taxon>
        <taxon>Tracheophyta</taxon>
        <taxon>Spermatophyta</taxon>
        <taxon>Magnoliopsida</taxon>
        <taxon>eudicotyledons</taxon>
        <taxon>Gunneridae</taxon>
        <taxon>Pentapetalae</taxon>
        <taxon>rosids</taxon>
        <taxon>malvids</taxon>
        <taxon>Myrtales</taxon>
        <taxon>Lythraceae</taxon>
        <taxon>Punica</taxon>
    </lineage>
</organism>